<evidence type="ECO:0000256" key="4">
    <source>
        <dbReference type="ARBA" id="ARBA00022989"/>
    </source>
</evidence>
<gene>
    <name evidence="8 9" type="primary">si:dkey-7j14.6</name>
</gene>
<name>A0A2D0RJF9_ICTPU</name>
<keyword evidence="4 6" id="KW-1133">Transmembrane helix</keyword>
<protein>
    <submittedName>
        <fullName evidence="8 9">Membrane-spanning 4-domains subfamily A member 15</fullName>
    </submittedName>
</protein>
<comment type="subcellular location">
    <subcellularLocation>
        <location evidence="1">Membrane</location>
        <topology evidence="1">Multi-pass membrane protein</topology>
    </subcellularLocation>
</comment>
<feature type="transmembrane region" description="Helical" evidence="6">
    <location>
        <begin position="56"/>
        <end position="80"/>
    </location>
</feature>
<dbReference type="RefSeq" id="XP_017330664.1">
    <property type="nucleotide sequence ID" value="XM_017475175.3"/>
</dbReference>
<evidence type="ECO:0000256" key="1">
    <source>
        <dbReference type="ARBA" id="ARBA00004141"/>
    </source>
</evidence>
<dbReference type="Proteomes" id="UP000221080">
    <property type="component" value="Chromosome 1"/>
</dbReference>
<dbReference type="PANTHER" id="PTHR23320">
    <property type="entry name" value="MEMBRANE-SPANNING 4-DOMAINS SUBFAMILY A MS4A -RELATED"/>
    <property type="match status" value="1"/>
</dbReference>
<reference evidence="7" key="1">
    <citation type="journal article" date="2016" name="Nat. Commun.">
        <title>The channel catfish genome sequence provides insights into the evolution of scale formation in teleosts.</title>
        <authorList>
            <person name="Liu Z."/>
            <person name="Liu S."/>
            <person name="Yao J."/>
            <person name="Bao L."/>
            <person name="Zhang J."/>
            <person name="Li Y."/>
            <person name="Jiang C."/>
            <person name="Sun L."/>
            <person name="Wang R."/>
            <person name="Zhang Y."/>
            <person name="Zhou T."/>
            <person name="Zeng Q."/>
            <person name="Fu Q."/>
            <person name="Gao S."/>
            <person name="Li N."/>
            <person name="Koren S."/>
            <person name="Jiang Y."/>
            <person name="Zimin A."/>
            <person name="Xu P."/>
            <person name="Phillippy A.M."/>
            <person name="Geng X."/>
            <person name="Song L."/>
            <person name="Sun F."/>
            <person name="Li C."/>
            <person name="Wang X."/>
            <person name="Chen A."/>
            <person name="Jin Y."/>
            <person name="Yuan Z."/>
            <person name="Yang Y."/>
            <person name="Tan S."/>
            <person name="Peatman E."/>
            <person name="Lu J."/>
            <person name="Qin Z."/>
            <person name="Dunham R."/>
            <person name="Li Z."/>
            <person name="Sonstegard T."/>
            <person name="Feng J."/>
            <person name="Danzmann R.G."/>
            <person name="Schroeder S."/>
            <person name="Scheffler B."/>
            <person name="Duke M.V."/>
            <person name="Ballard L."/>
            <person name="Kucuktas H."/>
            <person name="Kaltenboeck L."/>
            <person name="Liu H."/>
            <person name="Armbruster J."/>
            <person name="Xie Y."/>
            <person name="Kirby M.L."/>
            <person name="Tian Y."/>
            <person name="Flanagan M.E."/>
            <person name="Mu W."/>
            <person name="Waldbieser G.C."/>
        </authorList>
    </citation>
    <scope>NUCLEOTIDE SEQUENCE [LARGE SCALE GENOMIC DNA]</scope>
    <source>
        <strain evidence="7">SDA103</strain>
    </source>
</reference>
<evidence type="ECO:0000256" key="2">
    <source>
        <dbReference type="ARBA" id="ARBA00009565"/>
    </source>
</evidence>
<reference evidence="8 9" key="2">
    <citation type="submission" date="2025-04" db="UniProtKB">
        <authorList>
            <consortium name="RefSeq"/>
        </authorList>
    </citation>
    <scope>IDENTIFICATION</scope>
    <source>
        <tissue evidence="8 9">Blood</tissue>
    </source>
</reference>
<feature type="transmembrane region" description="Helical" evidence="6">
    <location>
        <begin position="117"/>
        <end position="140"/>
    </location>
</feature>
<evidence type="ECO:0000256" key="6">
    <source>
        <dbReference type="SAM" id="Phobius"/>
    </source>
</evidence>
<keyword evidence="5 6" id="KW-0472">Membrane</keyword>
<dbReference type="InterPro" id="IPR007237">
    <property type="entry name" value="CD20-like"/>
</dbReference>
<evidence type="ECO:0000256" key="3">
    <source>
        <dbReference type="ARBA" id="ARBA00022692"/>
    </source>
</evidence>
<keyword evidence="7" id="KW-1185">Reference proteome</keyword>
<dbReference type="GeneID" id="108269342"/>
<organism evidence="7 9">
    <name type="scientific">Ictalurus punctatus</name>
    <name type="common">Channel catfish</name>
    <name type="synonym">Silurus punctatus</name>
    <dbReference type="NCBI Taxonomy" id="7998"/>
    <lineage>
        <taxon>Eukaryota</taxon>
        <taxon>Metazoa</taxon>
        <taxon>Chordata</taxon>
        <taxon>Craniata</taxon>
        <taxon>Vertebrata</taxon>
        <taxon>Euteleostomi</taxon>
        <taxon>Actinopterygii</taxon>
        <taxon>Neopterygii</taxon>
        <taxon>Teleostei</taxon>
        <taxon>Ostariophysi</taxon>
        <taxon>Siluriformes</taxon>
        <taxon>Ictaluridae</taxon>
        <taxon>Ictalurus</taxon>
    </lineage>
</organism>
<sequence>MASTVTTDAHGVRVVTQVIPLVSPETVQCPGQNKDSKTKVPEAPYMTRMFLKGEPVALGTVQIMIGIVMIALGAVTWFTQILYGEIPLGLGLSFIFSGSVTLGAHKGTCPPIIKSTIALNIISALLAMSGICYFCFALAIKAHLDACNDDDEKKFYYTGYYDCQFAARRLQDLISGIKGILLILSVLEVCVCTTTVVFSCKANLHASGTKMDAVVVQGRCSSQEALLNSELASPPAYEP</sequence>
<evidence type="ECO:0000313" key="8">
    <source>
        <dbReference type="RefSeq" id="XP_017330656.1"/>
    </source>
</evidence>
<evidence type="ECO:0000313" key="9">
    <source>
        <dbReference type="RefSeq" id="XP_017330664.1"/>
    </source>
</evidence>
<accession>A0A2D0RJF9</accession>
<proteinExistence type="inferred from homology"/>
<dbReference type="AlphaFoldDB" id="A0A2D0RJF9"/>
<keyword evidence="3 6" id="KW-0812">Transmembrane</keyword>
<comment type="similarity">
    <text evidence="2">Belongs to the MS4A family.</text>
</comment>
<dbReference type="OrthoDB" id="10071849at2759"/>
<dbReference type="GO" id="GO:0016020">
    <property type="term" value="C:membrane"/>
    <property type="evidence" value="ECO:0007669"/>
    <property type="project" value="UniProtKB-SubCell"/>
</dbReference>
<dbReference type="InterPro" id="IPR030417">
    <property type="entry name" value="MS4A"/>
</dbReference>
<dbReference type="KEGG" id="ipu:108269342"/>
<evidence type="ECO:0000256" key="5">
    <source>
        <dbReference type="ARBA" id="ARBA00023136"/>
    </source>
</evidence>
<feature type="transmembrane region" description="Helical" evidence="6">
    <location>
        <begin position="179"/>
        <end position="200"/>
    </location>
</feature>
<dbReference type="PANTHER" id="PTHR23320:SF128">
    <property type="entry name" value="MEMBRANE-SPANNING 4-DOMAINS SUBFAMILY A MEMBER 4A"/>
    <property type="match status" value="1"/>
</dbReference>
<evidence type="ECO:0000313" key="7">
    <source>
        <dbReference type="Proteomes" id="UP000221080"/>
    </source>
</evidence>
<dbReference type="RefSeq" id="XP_017330656.1">
    <property type="nucleotide sequence ID" value="XM_017475167.1"/>
</dbReference>
<dbReference type="Pfam" id="PF04103">
    <property type="entry name" value="CD20"/>
    <property type="match status" value="1"/>
</dbReference>
<feature type="transmembrane region" description="Helical" evidence="6">
    <location>
        <begin position="86"/>
        <end position="105"/>
    </location>
</feature>